<dbReference type="Proteomes" id="UP000317730">
    <property type="component" value="Unassembled WGS sequence"/>
</dbReference>
<accession>A0A4Y3TVZ8</accession>
<gene>
    <name evidence="1" type="ORF">APE01nite_10940</name>
</gene>
<comment type="caution">
    <text evidence="1">The sequence shown here is derived from an EMBL/GenBank/DDBJ whole genome shotgun (WGS) entry which is preliminary data.</text>
</comment>
<proteinExistence type="predicted"/>
<dbReference type="AlphaFoldDB" id="A0A4Y3TVZ8"/>
<reference evidence="1 2" key="1">
    <citation type="submission" date="2019-06" db="EMBL/GenBank/DDBJ databases">
        <title>Whole genome shotgun sequence of Acetobacter peroxydans NBRC 13755.</title>
        <authorList>
            <person name="Hosoyama A."/>
            <person name="Uohara A."/>
            <person name="Ohji S."/>
            <person name="Ichikawa N."/>
        </authorList>
    </citation>
    <scope>NUCLEOTIDE SEQUENCE [LARGE SCALE GENOMIC DNA]</scope>
    <source>
        <strain evidence="1 2">NBRC 13755</strain>
    </source>
</reference>
<evidence type="ECO:0000313" key="1">
    <source>
        <dbReference type="EMBL" id="GEB85297.1"/>
    </source>
</evidence>
<evidence type="ECO:0000313" key="2">
    <source>
        <dbReference type="Proteomes" id="UP000317730"/>
    </source>
</evidence>
<dbReference type="RefSeq" id="WP_141375397.1">
    <property type="nucleotide sequence ID" value="NZ_BAPL01000023.1"/>
</dbReference>
<name>A0A4Y3TVZ8_9PROT</name>
<dbReference type="EMBL" id="BJMV01000004">
    <property type="protein sequence ID" value="GEB85297.1"/>
    <property type="molecule type" value="Genomic_DNA"/>
</dbReference>
<sequence>MRKETAFIIGFVAFTVSTAALIWGVALPNFKPVSFPQIASGTLDVGPMHHTRALTTQEVADLNNWTRAHSSGWGPLYRTPPSSGDAHLHLRDAQNKEVLVLTLWTGISAADWNNTVFMESPDGSMVRSESFSTQAFAPLRLLVDGFAYQHSGYP</sequence>
<protein>
    <submittedName>
        <fullName evidence="1">Uncharacterized protein</fullName>
    </submittedName>
</protein>
<keyword evidence="2" id="KW-1185">Reference proteome</keyword>
<dbReference type="OrthoDB" id="7223136at2"/>
<organism evidence="1 2">
    <name type="scientific">Acetobacter peroxydans</name>
    <dbReference type="NCBI Taxonomy" id="104098"/>
    <lineage>
        <taxon>Bacteria</taxon>
        <taxon>Pseudomonadati</taxon>
        <taxon>Pseudomonadota</taxon>
        <taxon>Alphaproteobacteria</taxon>
        <taxon>Acetobacterales</taxon>
        <taxon>Acetobacteraceae</taxon>
        <taxon>Acetobacter</taxon>
    </lineage>
</organism>